<name>A0A504YYD4_FASGI</name>
<sequence>MFELKACYFLPLALHSDSWFIFNNSFARFKSDADSILSIGLDDQGDIHVYLFNRCFVNISGNSIFKSLRIRLPSPYGLVLSSGTAGLLPDCMLNPVVDELTHQLQVYPAHDGSDNMHFWIRGTFIDHDEVSVDDIHPQRLFHLIIR</sequence>
<evidence type="ECO:0000313" key="2">
    <source>
        <dbReference type="Proteomes" id="UP000316759"/>
    </source>
</evidence>
<gene>
    <name evidence="1" type="ORF">FGIG_10137</name>
</gene>
<comment type="caution">
    <text evidence="1">The sequence shown here is derived from an EMBL/GenBank/DDBJ whole genome shotgun (WGS) entry which is preliminary data.</text>
</comment>
<dbReference type="EMBL" id="SUNJ01001781">
    <property type="protein sequence ID" value="TPP66474.1"/>
    <property type="molecule type" value="Genomic_DNA"/>
</dbReference>
<organism evidence="1 2">
    <name type="scientific">Fasciola gigantica</name>
    <name type="common">Giant liver fluke</name>
    <dbReference type="NCBI Taxonomy" id="46835"/>
    <lineage>
        <taxon>Eukaryota</taxon>
        <taxon>Metazoa</taxon>
        <taxon>Spiralia</taxon>
        <taxon>Lophotrochozoa</taxon>
        <taxon>Platyhelminthes</taxon>
        <taxon>Trematoda</taxon>
        <taxon>Digenea</taxon>
        <taxon>Plagiorchiida</taxon>
        <taxon>Echinostomata</taxon>
        <taxon>Echinostomatoidea</taxon>
        <taxon>Fasciolidae</taxon>
        <taxon>Fasciola</taxon>
    </lineage>
</organism>
<dbReference type="Proteomes" id="UP000316759">
    <property type="component" value="Unassembled WGS sequence"/>
</dbReference>
<dbReference type="AlphaFoldDB" id="A0A504YYD4"/>
<keyword evidence="2" id="KW-1185">Reference proteome</keyword>
<proteinExistence type="predicted"/>
<protein>
    <submittedName>
        <fullName evidence="1">Uncharacterized protein</fullName>
    </submittedName>
</protein>
<reference evidence="1 2" key="1">
    <citation type="submission" date="2019-04" db="EMBL/GenBank/DDBJ databases">
        <title>Annotation for the trematode Fasciola gigantica.</title>
        <authorList>
            <person name="Choi Y.-J."/>
        </authorList>
    </citation>
    <scope>NUCLEOTIDE SEQUENCE [LARGE SCALE GENOMIC DNA]</scope>
    <source>
        <strain evidence="1">Uganda_cow_1</strain>
    </source>
</reference>
<accession>A0A504YYD4</accession>
<evidence type="ECO:0000313" key="1">
    <source>
        <dbReference type="EMBL" id="TPP66474.1"/>
    </source>
</evidence>